<sequence>MRPLHALLLCLVAAGCQCGPDALPTPVTLRIRNTTSQAVFVDATDDTLGLRVQRHVGDAWFSFVEAPPCPCLACDVICDDACNCQDAEPIRRVQKIPAGATVERTWSGFVQVDQTASCRDPAGELQGCLEQEVPPLDETFRLQLCYATSVPGLGPNEGLTPVPGTLPEDGTVCVLQQFAVADGVVEVGPTPPPPCSRDSECASAGTVCLAGVCTNTCPAHGFPAVGGSWQVRVLEPEEQGVPGFFATSTGTGGRRIFTGTGTLTSVRYSNGTMTLQLARAAAPAGEHKAIVSIALPSEAAVTLRVGEQLAVRVVDASTSSLPENRALTLRASTGMLLLAADPGQLGAVLAAEDTQPFTVVSLPRTVGCEDTQCGKRSFLRTEFRAGAAVVALDPGESEEVVAASATWSLISLSNSAYRSTSCSLKSLMPYVVFNQRVAQGP</sequence>
<comment type="caution">
    <text evidence="1">The sequence shown here is derived from an EMBL/GenBank/DDBJ whole genome shotgun (WGS) entry which is preliminary data.</text>
</comment>
<dbReference type="RefSeq" id="WP_321549591.1">
    <property type="nucleotide sequence ID" value="NZ_JAXIVS010000012.1"/>
</dbReference>
<organism evidence="1 2">
    <name type="scientific">Hyalangium rubrum</name>
    <dbReference type="NCBI Taxonomy" id="3103134"/>
    <lineage>
        <taxon>Bacteria</taxon>
        <taxon>Pseudomonadati</taxon>
        <taxon>Myxococcota</taxon>
        <taxon>Myxococcia</taxon>
        <taxon>Myxococcales</taxon>
        <taxon>Cystobacterineae</taxon>
        <taxon>Archangiaceae</taxon>
        <taxon>Hyalangium</taxon>
    </lineage>
</organism>
<evidence type="ECO:0000313" key="1">
    <source>
        <dbReference type="EMBL" id="MDY7230878.1"/>
    </source>
</evidence>
<dbReference type="Proteomes" id="UP001291309">
    <property type="component" value="Unassembled WGS sequence"/>
</dbReference>
<gene>
    <name evidence="1" type="ORF">SYV04_31070</name>
</gene>
<evidence type="ECO:0008006" key="3">
    <source>
        <dbReference type="Google" id="ProtNLM"/>
    </source>
</evidence>
<proteinExistence type="predicted"/>
<protein>
    <recommendedName>
        <fullName evidence="3">Lipoprotein</fullName>
    </recommendedName>
</protein>
<dbReference type="PROSITE" id="PS51257">
    <property type="entry name" value="PROKAR_LIPOPROTEIN"/>
    <property type="match status" value="1"/>
</dbReference>
<dbReference type="EMBL" id="JAXIVS010000012">
    <property type="protein sequence ID" value="MDY7230878.1"/>
    <property type="molecule type" value="Genomic_DNA"/>
</dbReference>
<reference evidence="1 2" key="1">
    <citation type="submission" date="2023-12" db="EMBL/GenBank/DDBJ databases">
        <title>the genome sequence of Hyalangium sp. s54d21.</title>
        <authorList>
            <person name="Zhang X."/>
        </authorList>
    </citation>
    <scope>NUCLEOTIDE SEQUENCE [LARGE SCALE GENOMIC DNA]</scope>
    <source>
        <strain evidence="2">s54d21</strain>
    </source>
</reference>
<accession>A0ABU5HDH4</accession>
<evidence type="ECO:0000313" key="2">
    <source>
        <dbReference type="Proteomes" id="UP001291309"/>
    </source>
</evidence>
<keyword evidence="2" id="KW-1185">Reference proteome</keyword>
<name>A0ABU5HDH4_9BACT</name>